<organism evidence="7 8">
    <name type="scientific">Tribolium castaneum</name>
    <name type="common">Red flour beetle</name>
    <dbReference type="NCBI Taxonomy" id="7070"/>
    <lineage>
        <taxon>Eukaryota</taxon>
        <taxon>Metazoa</taxon>
        <taxon>Ecdysozoa</taxon>
        <taxon>Arthropoda</taxon>
        <taxon>Hexapoda</taxon>
        <taxon>Insecta</taxon>
        <taxon>Pterygota</taxon>
        <taxon>Neoptera</taxon>
        <taxon>Endopterygota</taxon>
        <taxon>Coleoptera</taxon>
        <taxon>Polyphaga</taxon>
        <taxon>Cucujiformia</taxon>
        <taxon>Tenebrionidae</taxon>
        <taxon>Tenebrionidae incertae sedis</taxon>
        <taxon>Tribolium</taxon>
    </lineage>
</organism>
<comment type="subcellular location">
    <subcellularLocation>
        <location evidence="1">Secreted</location>
    </subcellularLocation>
</comment>
<evidence type="ECO:0000256" key="4">
    <source>
        <dbReference type="RuleBase" id="RU004262"/>
    </source>
</evidence>
<name>D6WG64_TRICA</name>
<feature type="signal peptide" evidence="5">
    <location>
        <begin position="1"/>
        <end position="23"/>
    </location>
</feature>
<accession>D6WG64</accession>
<dbReference type="SUPFAM" id="SSF53474">
    <property type="entry name" value="alpha/beta-Hydrolases"/>
    <property type="match status" value="1"/>
</dbReference>
<dbReference type="CDD" id="cd00707">
    <property type="entry name" value="Pancreat_lipase_like"/>
    <property type="match status" value="1"/>
</dbReference>
<comment type="similarity">
    <text evidence="2 4">Belongs to the AB hydrolase superfamily. Lipase family.</text>
</comment>
<dbReference type="GO" id="GO:0016042">
    <property type="term" value="P:lipid catabolic process"/>
    <property type="evidence" value="ECO:0000318"/>
    <property type="project" value="GO_Central"/>
</dbReference>
<dbReference type="Gene3D" id="3.40.50.1820">
    <property type="entry name" value="alpha/beta hydrolase"/>
    <property type="match status" value="1"/>
</dbReference>
<dbReference type="GO" id="GO:0005615">
    <property type="term" value="C:extracellular space"/>
    <property type="evidence" value="ECO:0000318"/>
    <property type="project" value="GO_Central"/>
</dbReference>
<dbReference type="PhylomeDB" id="D6WG64"/>
<keyword evidence="3" id="KW-0964">Secreted</keyword>
<dbReference type="InterPro" id="IPR033906">
    <property type="entry name" value="Lipase_N"/>
</dbReference>
<dbReference type="GO" id="GO:0016298">
    <property type="term" value="F:lipase activity"/>
    <property type="evidence" value="ECO:0000318"/>
    <property type="project" value="GO_Central"/>
</dbReference>
<evidence type="ECO:0000256" key="3">
    <source>
        <dbReference type="ARBA" id="ARBA00022525"/>
    </source>
</evidence>
<dbReference type="EMBL" id="KQ971320">
    <property type="protein sequence ID" value="EFA00197.1"/>
    <property type="molecule type" value="Genomic_DNA"/>
</dbReference>
<dbReference type="PRINTS" id="PR00821">
    <property type="entry name" value="TAGLIPASE"/>
</dbReference>
<dbReference type="Proteomes" id="UP000007266">
    <property type="component" value="Linkage group 3"/>
</dbReference>
<dbReference type="AlphaFoldDB" id="D6WG64"/>
<dbReference type="Pfam" id="PF00151">
    <property type="entry name" value="Lipase"/>
    <property type="match status" value="1"/>
</dbReference>
<protein>
    <submittedName>
        <fullName evidence="7">Vitellogenin-3-like Protein</fullName>
    </submittedName>
</protein>
<dbReference type="InterPro" id="IPR013818">
    <property type="entry name" value="Lipase"/>
</dbReference>
<evidence type="ECO:0000313" key="8">
    <source>
        <dbReference type="Proteomes" id="UP000007266"/>
    </source>
</evidence>
<dbReference type="eggNOG" id="ENOG502S0C2">
    <property type="taxonomic scope" value="Eukaryota"/>
</dbReference>
<dbReference type="KEGG" id="tca:103312299"/>
<dbReference type="OrthoDB" id="199913at2759"/>
<dbReference type="PANTHER" id="PTHR11610:SF173">
    <property type="entry name" value="LIPASE DOMAIN-CONTAINING PROTEIN-RELATED"/>
    <property type="match status" value="1"/>
</dbReference>
<evidence type="ECO:0000259" key="6">
    <source>
        <dbReference type="Pfam" id="PF00151"/>
    </source>
</evidence>
<dbReference type="InterPro" id="IPR000734">
    <property type="entry name" value="TAG_lipase"/>
</dbReference>
<feature type="domain" description="Lipase" evidence="6">
    <location>
        <begin position="37"/>
        <end position="325"/>
    </location>
</feature>
<dbReference type="PANTHER" id="PTHR11610">
    <property type="entry name" value="LIPASE"/>
    <property type="match status" value="1"/>
</dbReference>
<evidence type="ECO:0000256" key="5">
    <source>
        <dbReference type="SAM" id="SignalP"/>
    </source>
</evidence>
<keyword evidence="5" id="KW-0732">Signal</keyword>
<proteinExistence type="inferred from homology"/>
<evidence type="ECO:0000256" key="2">
    <source>
        <dbReference type="ARBA" id="ARBA00010701"/>
    </source>
</evidence>
<dbReference type="OMA" id="WTTHICY"/>
<feature type="chain" id="PRO_5003089670" evidence="5">
    <location>
        <begin position="24"/>
        <end position="329"/>
    </location>
</feature>
<keyword evidence="8" id="KW-1185">Reference proteome</keyword>
<reference evidence="7 8" key="2">
    <citation type="journal article" date="2010" name="Nucleic Acids Res.">
        <title>BeetleBase in 2010: revisions to provide comprehensive genomic information for Tribolium castaneum.</title>
        <authorList>
            <person name="Kim H.S."/>
            <person name="Murphy T."/>
            <person name="Xia J."/>
            <person name="Caragea D."/>
            <person name="Park Y."/>
            <person name="Beeman R.W."/>
            <person name="Lorenzen M.D."/>
            <person name="Butcher S."/>
            <person name="Manak J.R."/>
            <person name="Brown S.J."/>
        </authorList>
    </citation>
    <scope>GENOME REANNOTATION</scope>
    <source>
        <strain evidence="7 8">Georgia GA2</strain>
    </source>
</reference>
<evidence type="ECO:0000256" key="1">
    <source>
        <dbReference type="ARBA" id="ARBA00004613"/>
    </source>
</evidence>
<evidence type="ECO:0000313" key="7">
    <source>
        <dbReference type="EMBL" id="EFA00197.1"/>
    </source>
</evidence>
<gene>
    <name evidence="7" type="primary">AUGUSTUS-3.0.2_03022</name>
    <name evidence="7" type="ORF">TcasGA2_TC003022</name>
</gene>
<dbReference type="STRING" id="7070.D6WG64"/>
<dbReference type="HOGENOM" id="CLU_027171_2_0_1"/>
<reference evidence="7 8" key="1">
    <citation type="journal article" date="2008" name="Nature">
        <title>The genome of the model beetle and pest Tribolium castaneum.</title>
        <authorList>
            <consortium name="Tribolium Genome Sequencing Consortium"/>
            <person name="Richards S."/>
            <person name="Gibbs R.A."/>
            <person name="Weinstock G.M."/>
            <person name="Brown S.J."/>
            <person name="Denell R."/>
            <person name="Beeman R.W."/>
            <person name="Gibbs R."/>
            <person name="Beeman R.W."/>
            <person name="Brown S.J."/>
            <person name="Bucher G."/>
            <person name="Friedrich M."/>
            <person name="Grimmelikhuijzen C.J."/>
            <person name="Klingler M."/>
            <person name="Lorenzen M."/>
            <person name="Richards S."/>
            <person name="Roth S."/>
            <person name="Schroder R."/>
            <person name="Tautz D."/>
            <person name="Zdobnov E.M."/>
            <person name="Muzny D."/>
            <person name="Gibbs R.A."/>
            <person name="Weinstock G.M."/>
            <person name="Attaway T."/>
            <person name="Bell S."/>
            <person name="Buhay C.J."/>
            <person name="Chandrabose M.N."/>
            <person name="Chavez D."/>
            <person name="Clerk-Blankenburg K.P."/>
            <person name="Cree A."/>
            <person name="Dao M."/>
            <person name="Davis C."/>
            <person name="Chacko J."/>
            <person name="Dinh H."/>
            <person name="Dugan-Rocha S."/>
            <person name="Fowler G."/>
            <person name="Garner T.T."/>
            <person name="Garnes J."/>
            <person name="Gnirke A."/>
            <person name="Hawes A."/>
            <person name="Hernandez J."/>
            <person name="Hines S."/>
            <person name="Holder M."/>
            <person name="Hume J."/>
            <person name="Jhangiani S.N."/>
            <person name="Joshi V."/>
            <person name="Khan Z.M."/>
            <person name="Jackson L."/>
            <person name="Kovar C."/>
            <person name="Kowis A."/>
            <person name="Lee S."/>
            <person name="Lewis L.R."/>
            <person name="Margolis J."/>
            <person name="Morgan M."/>
            <person name="Nazareth L.V."/>
            <person name="Nguyen N."/>
            <person name="Okwuonu G."/>
            <person name="Parker D."/>
            <person name="Richards S."/>
            <person name="Ruiz S.J."/>
            <person name="Santibanez J."/>
            <person name="Savard J."/>
            <person name="Scherer S.E."/>
            <person name="Schneider B."/>
            <person name="Sodergren E."/>
            <person name="Tautz D."/>
            <person name="Vattahil S."/>
            <person name="Villasana D."/>
            <person name="White C.S."/>
            <person name="Wright R."/>
            <person name="Park Y."/>
            <person name="Beeman R.W."/>
            <person name="Lord J."/>
            <person name="Oppert B."/>
            <person name="Lorenzen M."/>
            <person name="Brown S."/>
            <person name="Wang L."/>
            <person name="Savard J."/>
            <person name="Tautz D."/>
            <person name="Richards S."/>
            <person name="Weinstock G."/>
            <person name="Gibbs R.A."/>
            <person name="Liu Y."/>
            <person name="Worley K."/>
            <person name="Weinstock G."/>
            <person name="Elsik C.G."/>
            <person name="Reese J.T."/>
            <person name="Elhaik E."/>
            <person name="Landan G."/>
            <person name="Graur D."/>
            <person name="Arensburger P."/>
            <person name="Atkinson P."/>
            <person name="Beeman R.W."/>
            <person name="Beidler J."/>
            <person name="Brown S.J."/>
            <person name="Demuth J.P."/>
            <person name="Drury D.W."/>
            <person name="Du Y.Z."/>
            <person name="Fujiwara H."/>
            <person name="Lorenzen M."/>
            <person name="Maselli V."/>
            <person name="Osanai M."/>
            <person name="Park Y."/>
            <person name="Robertson H.M."/>
            <person name="Tu Z."/>
            <person name="Wang J.J."/>
            <person name="Wang S."/>
            <person name="Richards S."/>
            <person name="Song H."/>
            <person name="Zhang L."/>
            <person name="Sodergren E."/>
            <person name="Werner D."/>
            <person name="Stanke M."/>
            <person name="Morgenstern B."/>
            <person name="Solovyev V."/>
            <person name="Kosarev P."/>
            <person name="Brown G."/>
            <person name="Chen H.C."/>
            <person name="Ermolaeva O."/>
            <person name="Hlavina W."/>
            <person name="Kapustin Y."/>
            <person name="Kiryutin B."/>
            <person name="Kitts P."/>
            <person name="Maglott D."/>
            <person name="Pruitt K."/>
            <person name="Sapojnikov V."/>
            <person name="Souvorov A."/>
            <person name="Mackey A.J."/>
            <person name="Waterhouse R.M."/>
            <person name="Wyder S."/>
            <person name="Zdobnov E.M."/>
            <person name="Zdobnov E.M."/>
            <person name="Wyder S."/>
            <person name="Kriventseva E.V."/>
            <person name="Kadowaki T."/>
            <person name="Bork P."/>
            <person name="Aranda M."/>
            <person name="Bao R."/>
            <person name="Beermann A."/>
            <person name="Berns N."/>
            <person name="Bolognesi R."/>
            <person name="Bonneton F."/>
            <person name="Bopp D."/>
            <person name="Brown S.J."/>
            <person name="Bucher G."/>
            <person name="Butts T."/>
            <person name="Chaumot A."/>
            <person name="Denell R.E."/>
            <person name="Ferrier D.E."/>
            <person name="Friedrich M."/>
            <person name="Gordon C.M."/>
            <person name="Jindra M."/>
            <person name="Klingler M."/>
            <person name="Lan Q."/>
            <person name="Lattorff H.M."/>
            <person name="Laudet V."/>
            <person name="von Levetsow C."/>
            <person name="Liu Z."/>
            <person name="Lutz R."/>
            <person name="Lynch J.A."/>
            <person name="da Fonseca R.N."/>
            <person name="Posnien N."/>
            <person name="Reuter R."/>
            <person name="Roth S."/>
            <person name="Savard J."/>
            <person name="Schinko J.B."/>
            <person name="Schmitt C."/>
            <person name="Schoppmeier M."/>
            <person name="Schroder R."/>
            <person name="Shippy T.D."/>
            <person name="Simonnet F."/>
            <person name="Marques-Souza H."/>
            <person name="Tautz D."/>
            <person name="Tomoyasu Y."/>
            <person name="Trauner J."/>
            <person name="Van der Zee M."/>
            <person name="Vervoort M."/>
            <person name="Wittkopp N."/>
            <person name="Wimmer E.A."/>
            <person name="Yang X."/>
            <person name="Jones A.K."/>
            <person name="Sattelle D.B."/>
            <person name="Ebert P.R."/>
            <person name="Nelson D."/>
            <person name="Scott J.G."/>
            <person name="Beeman R.W."/>
            <person name="Muthukrishnan S."/>
            <person name="Kramer K.J."/>
            <person name="Arakane Y."/>
            <person name="Beeman R.W."/>
            <person name="Zhu Q."/>
            <person name="Hogenkamp D."/>
            <person name="Dixit R."/>
            <person name="Oppert B."/>
            <person name="Jiang H."/>
            <person name="Zou Z."/>
            <person name="Marshall J."/>
            <person name="Elpidina E."/>
            <person name="Vinokurov K."/>
            <person name="Oppert C."/>
            <person name="Zou Z."/>
            <person name="Evans J."/>
            <person name="Lu Z."/>
            <person name="Zhao P."/>
            <person name="Sumathipala N."/>
            <person name="Altincicek B."/>
            <person name="Vilcinskas A."/>
            <person name="Williams M."/>
            <person name="Hultmark D."/>
            <person name="Hetru C."/>
            <person name="Jiang H."/>
            <person name="Grimmelikhuijzen C.J."/>
            <person name="Hauser F."/>
            <person name="Cazzamali G."/>
            <person name="Williamson M."/>
            <person name="Park Y."/>
            <person name="Li B."/>
            <person name="Tanaka Y."/>
            <person name="Predel R."/>
            <person name="Neupert S."/>
            <person name="Schachtner J."/>
            <person name="Verleyen P."/>
            <person name="Raible F."/>
            <person name="Bork P."/>
            <person name="Friedrich M."/>
            <person name="Walden K.K."/>
            <person name="Robertson H.M."/>
            <person name="Angeli S."/>
            <person name="Foret S."/>
            <person name="Bucher G."/>
            <person name="Schuetz S."/>
            <person name="Maleszka R."/>
            <person name="Wimmer E.A."/>
            <person name="Beeman R.W."/>
            <person name="Lorenzen M."/>
            <person name="Tomoyasu Y."/>
            <person name="Miller S.C."/>
            <person name="Grossmann D."/>
            <person name="Bucher G."/>
        </authorList>
    </citation>
    <scope>NUCLEOTIDE SEQUENCE [LARGE SCALE GENOMIC DNA]</scope>
    <source>
        <strain evidence="7 8">Georgia GA2</strain>
    </source>
</reference>
<dbReference type="InterPro" id="IPR029058">
    <property type="entry name" value="AB_hydrolase_fold"/>
</dbReference>
<dbReference type="InParanoid" id="D6WG64"/>
<sequence length="329" mass="36574">MCALVTFTSFALAATSAVLLVLAATNGKLKNNKMNNIENNHTSLLDPDGPNVQFILFTRSHPPFNLRINDFNGFKKSGFNFSNPVKIIIHGFQSSIEEDIFVVNKNAYLDSGDYNVIGMDWSVLCEFEYLSAIGGVRKAGKVLGEFLTWLSVLGVDYNNIHLVGHSLGAHVAGIGGHEVKNGKIGRITGLDPAAPGFKDIEAKLKLDANDAKMVDVVHTYMKVLSLAQPVGHVDFYPNGGRRQPGCPEISDIWKFSESVICNHARAYYYFAESIRNKRAFRSNRCNNVEEALRMRCVQATSVYMGQVESYKNGLYFFRTNAKRPFSLSR</sequence>